<dbReference type="InterPro" id="IPR053037">
    <property type="entry name" value="Pericyclase_pydY-like"/>
</dbReference>
<evidence type="ECO:0000313" key="1">
    <source>
        <dbReference type="EMBL" id="KAF0327148.1"/>
    </source>
</evidence>
<reference evidence="1 2" key="1">
    <citation type="submission" date="2019-12" db="EMBL/GenBank/DDBJ databases">
        <title>A genome sequence resource for the geographically widespread anthracnose pathogen Colletotrichum asianum.</title>
        <authorList>
            <person name="Meng Y."/>
        </authorList>
    </citation>
    <scope>NUCLEOTIDE SEQUENCE [LARGE SCALE GENOMIC DNA]</scope>
    <source>
        <strain evidence="1 2">ICMP 18580</strain>
    </source>
</reference>
<name>A0A8H3WFN4_9PEZI</name>
<dbReference type="OrthoDB" id="425354at2759"/>
<protein>
    <recommendedName>
        <fullName evidence="3">LCCL domain-containing protein</fullName>
    </recommendedName>
</protein>
<dbReference type="PANTHER" id="PTHR38115:SF1">
    <property type="entry name" value="LIPOCALIN-LIKE DOMAIN-CONTAINING PROTEIN"/>
    <property type="match status" value="1"/>
</dbReference>
<dbReference type="Proteomes" id="UP000434172">
    <property type="component" value="Unassembled WGS sequence"/>
</dbReference>
<comment type="caution">
    <text evidence="1">The sequence shown here is derived from an EMBL/GenBank/DDBJ whole genome shotgun (WGS) entry which is preliminary data.</text>
</comment>
<accession>A0A8H3WFN4</accession>
<keyword evidence="2" id="KW-1185">Reference proteome</keyword>
<organism evidence="1 2">
    <name type="scientific">Colletotrichum asianum</name>
    <dbReference type="NCBI Taxonomy" id="702518"/>
    <lineage>
        <taxon>Eukaryota</taxon>
        <taxon>Fungi</taxon>
        <taxon>Dikarya</taxon>
        <taxon>Ascomycota</taxon>
        <taxon>Pezizomycotina</taxon>
        <taxon>Sordariomycetes</taxon>
        <taxon>Hypocreomycetidae</taxon>
        <taxon>Glomerellales</taxon>
        <taxon>Glomerellaceae</taxon>
        <taxon>Colletotrichum</taxon>
        <taxon>Colletotrichum gloeosporioides species complex</taxon>
    </lineage>
</organism>
<dbReference type="AlphaFoldDB" id="A0A8H3WFN4"/>
<dbReference type="EMBL" id="WOWK01000025">
    <property type="protein sequence ID" value="KAF0327148.1"/>
    <property type="molecule type" value="Genomic_DNA"/>
</dbReference>
<dbReference type="PANTHER" id="PTHR38115">
    <property type="entry name" value="LIPOCALIN-LIKE DOMAIN-CONTAINING PROTEIN"/>
    <property type="match status" value="1"/>
</dbReference>
<evidence type="ECO:0008006" key="3">
    <source>
        <dbReference type="Google" id="ProtNLM"/>
    </source>
</evidence>
<evidence type="ECO:0000313" key="2">
    <source>
        <dbReference type="Proteomes" id="UP000434172"/>
    </source>
</evidence>
<sequence>MAAPSTCTLLNLTGKFKTNKQLSDSSDPLLAIQGINWAIRKAMGAVPIVINIKACPPENGVDVIEAENDIGGGIHKAKERRLLNWDVVERTDANFGRLRVQNGWSALSDIKDEFLTAGLQKEHSQDPVIMIKVENLDHAWTQEQTWGFEEIDGIRRYVRKIVVTKEGKRETARLVFDYELA</sequence>
<gene>
    <name evidence="1" type="ORF">GQ607_005631</name>
</gene>
<proteinExistence type="predicted"/>